<keyword evidence="3" id="KW-0804">Transcription</keyword>
<feature type="domain" description="HTH cro/C1-type" evidence="5">
    <location>
        <begin position="12"/>
        <end position="60"/>
    </location>
</feature>
<dbReference type="Pfam" id="PF00356">
    <property type="entry name" value="LacI"/>
    <property type="match status" value="1"/>
</dbReference>
<evidence type="ECO:0000259" key="5">
    <source>
        <dbReference type="PROSITE" id="PS50943"/>
    </source>
</evidence>
<dbReference type="AlphaFoldDB" id="A0AAP2DAY0"/>
<feature type="domain" description="HTH lacI-type" evidence="4">
    <location>
        <begin position="12"/>
        <end position="66"/>
    </location>
</feature>
<dbReference type="GO" id="GO:0003700">
    <property type="term" value="F:DNA-binding transcription factor activity"/>
    <property type="evidence" value="ECO:0007669"/>
    <property type="project" value="TreeGrafter"/>
</dbReference>
<dbReference type="PANTHER" id="PTHR30146">
    <property type="entry name" value="LACI-RELATED TRANSCRIPTIONAL REPRESSOR"/>
    <property type="match status" value="1"/>
</dbReference>
<organism evidence="6 7">
    <name type="scientific">Dawidia soli</name>
    <dbReference type="NCBI Taxonomy" id="2782352"/>
    <lineage>
        <taxon>Bacteria</taxon>
        <taxon>Pseudomonadati</taxon>
        <taxon>Bacteroidota</taxon>
        <taxon>Cytophagia</taxon>
        <taxon>Cytophagales</taxon>
        <taxon>Chryseotaleaceae</taxon>
        <taxon>Dawidia</taxon>
    </lineage>
</organism>
<dbReference type="PROSITE" id="PS50943">
    <property type="entry name" value="HTH_CROC1"/>
    <property type="match status" value="1"/>
</dbReference>
<dbReference type="Gene3D" id="1.10.260.40">
    <property type="entry name" value="lambda repressor-like DNA-binding domains"/>
    <property type="match status" value="1"/>
</dbReference>
<evidence type="ECO:0000313" key="7">
    <source>
        <dbReference type="Proteomes" id="UP001319180"/>
    </source>
</evidence>
<dbReference type="EMBL" id="JAHESC010000028">
    <property type="protein sequence ID" value="MBT1688618.1"/>
    <property type="molecule type" value="Genomic_DNA"/>
</dbReference>
<name>A0AAP2DAY0_9BACT</name>
<accession>A0AAP2DAY0</accession>
<dbReference type="InterPro" id="IPR000843">
    <property type="entry name" value="HTH_LacI"/>
</dbReference>
<sequence>MAVKRSMSSGSITINDIAKMLGISKSTVSRALSEHSDVNAETRHKVLELARKLNYTPNALALNLKQQRTNTIGVLIPETVNRFFAKAIGGIQRVANLAGYNVMICQSDESFVTERSNLRSLLTAHVDGVLVSVSAETDRTDHFQILLDKNIPVVFFDRITEELNTSRVYTDNYEIAFEGTEHLISQGCQRIAIVAGPQNLYNSRYRLKGYMDALRKHNLPVKENYIVQSHFRGGTVEDYTRQLINLPQRPDAIFAINDFAAIEMMHVIKKNGLRIPQDIAILGFNNETICRFVEPALTSIDMSAYDMGSEAAALLLDQIKGNRDPQLRLIKSRLVIRESTHLKG</sequence>
<gene>
    <name evidence="6" type="ORF">KK078_18755</name>
</gene>
<dbReference type="CDD" id="cd01392">
    <property type="entry name" value="HTH_LacI"/>
    <property type="match status" value="1"/>
</dbReference>
<dbReference type="Pfam" id="PF13377">
    <property type="entry name" value="Peripla_BP_3"/>
    <property type="match status" value="1"/>
</dbReference>
<dbReference type="SUPFAM" id="SSF47413">
    <property type="entry name" value="lambda repressor-like DNA-binding domains"/>
    <property type="match status" value="1"/>
</dbReference>
<dbReference type="PROSITE" id="PS50932">
    <property type="entry name" value="HTH_LACI_2"/>
    <property type="match status" value="1"/>
</dbReference>
<evidence type="ECO:0000313" key="6">
    <source>
        <dbReference type="EMBL" id="MBT1688618.1"/>
    </source>
</evidence>
<evidence type="ECO:0000256" key="3">
    <source>
        <dbReference type="ARBA" id="ARBA00023163"/>
    </source>
</evidence>
<dbReference type="GO" id="GO:0000976">
    <property type="term" value="F:transcription cis-regulatory region binding"/>
    <property type="evidence" value="ECO:0007669"/>
    <property type="project" value="TreeGrafter"/>
</dbReference>
<dbReference type="InterPro" id="IPR028082">
    <property type="entry name" value="Peripla_BP_I"/>
</dbReference>
<dbReference type="InterPro" id="IPR010982">
    <property type="entry name" value="Lambda_DNA-bd_dom_sf"/>
</dbReference>
<proteinExistence type="predicted"/>
<comment type="caution">
    <text evidence="6">The sequence shown here is derived from an EMBL/GenBank/DDBJ whole genome shotgun (WGS) entry which is preliminary data.</text>
</comment>
<keyword evidence="2" id="KW-0238">DNA-binding</keyword>
<dbReference type="RefSeq" id="WP_254091842.1">
    <property type="nucleotide sequence ID" value="NZ_JAHESC010000028.1"/>
</dbReference>
<evidence type="ECO:0000256" key="1">
    <source>
        <dbReference type="ARBA" id="ARBA00023015"/>
    </source>
</evidence>
<dbReference type="CDD" id="cd06267">
    <property type="entry name" value="PBP1_LacI_sugar_binding-like"/>
    <property type="match status" value="1"/>
</dbReference>
<keyword evidence="1" id="KW-0805">Transcription regulation</keyword>
<dbReference type="Gene3D" id="3.40.50.2300">
    <property type="match status" value="2"/>
</dbReference>
<evidence type="ECO:0000259" key="4">
    <source>
        <dbReference type="PROSITE" id="PS50932"/>
    </source>
</evidence>
<dbReference type="SUPFAM" id="SSF53822">
    <property type="entry name" value="Periplasmic binding protein-like I"/>
    <property type="match status" value="1"/>
</dbReference>
<reference evidence="6 7" key="1">
    <citation type="submission" date="2021-05" db="EMBL/GenBank/DDBJ databases">
        <title>A Polyphasic approach of four new species of the genus Ohtaekwangia: Ohtaekwangia histidinii sp. nov., Ohtaekwangia cretensis sp. nov., Ohtaekwangia indiensis sp. nov., Ohtaekwangia reichenbachii sp. nov. from diverse environment.</title>
        <authorList>
            <person name="Octaviana S."/>
        </authorList>
    </citation>
    <scope>NUCLEOTIDE SEQUENCE [LARGE SCALE GENOMIC DNA]</scope>
    <source>
        <strain evidence="6 7">PWU37</strain>
    </source>
</reference>
<dbReference type="PANTHER" id="PTHR30146:SF109">
    <property type="entry name" value="HTH-TYPE TRANSCRIPTIONAL REGULATOR GALS"/>
    <property type="match status" value="1"/>
</dbReference>
<protein>
    <submittedName>
        <fullName evidence="6">LacI family transcriptional regulator</fullName>
    </submittedName>
</protein>
<dbReference type="InterPro" id="IPR001387">
    <property type="entry name" value="Cro/C1-type_HTH"/>
</dbReference>
<dbReference type="InterPro" id="IPR046335">
    <property type="entry name" value="LacI/GalR-like_sensor"/>
</dbReference>
<dbReference type="SMART" id="SM00354">
    <property type="entry name" value="HTH_LACI"/>
    <property type="match status" value="1"/>
</dbReference>
<keyword evidence="7" id="KW-1185">Reference proteome</keyword>
<evidence type="ECO:0000256" key="2">
    <source>
        <dbReference type="ARBA" id="ARBA00023125"/>
    </source>
</evidence>
<dbReference type="Proteomes" id="UP001319180">
    <property type="component" value="Unassembled WGS sequence"/>
</dbReference>